<sequence length="1015" mass="110036">MPKTCKASSKTPPKEVGAKFHEALGHVDCAPFKFPDAEDARVYAEVQQLLGKLQSKPTVEAFVAVQRKLVDLKGYPTVLAVVAGRFPLLFSELARFEQDLDIAHTETMSVSGVTWDVWCRSMWLSNACAVGDIGDQALATLASLPELLRRMEKDGDDAVEEVWSVLHVLSWALRCSTMSGSVAKVLENCEELWLLVGSQVISTGPRVGVQLVLMDLLSALALHVALSAALHKRLLALVAELTQQSLPLHFHTAVKLYYACAVVEEESGGAALEKAYEQLRDAWARLTRQSALIPPSLQAEEWIFSTEAKHSLEIAKELHGLLRSRCNDAPTDVEAVTTFRKKASELPVSVRAFCIHGLPGNPLQWLHQALLNSKAHLTAVVTNTLADIVLDAANESEAADMTGDGDAHAGNNAYAQHCLHQLWVSGMGVSLSRLLKRRDPVITAAVMRLLQWIAIRTPHEGSTRRALLASPSISLVVDVVASIARSDAVKRELKKRDVRAVVEHIFCLTCALNHAELASVFNDSLVMLTGTLISEGKDDPSLLQRGSRALAHLAAIYPMAATMALDFEFIAEQCAISDVPSGSARALIVGTVNVMSCIVVQQPDVVTFEWIEILLAILRNLDGWRHKVPDLDITLWRCVRRTIEASEDCSEYLFTEEAHRVLQNELENMKCEGALLRDMMSSLLPIAARANPCEHLQLRTAAYEAIQCVPLTQWTEDICDGALRFLVAACPSPGPGKRDEATAQHAVTVAASVLYGAEVSQVCFPSSACDAFVRGLSEKGLATDAVTAVFDLADAAAAALSAPCASIAPCEATKLQVSLLPLIHSFLAICPMALSLAAAERAQYLCSVLAGAASSVCTPQLLQGALLLVEDTCCSGAHADLAPESIDMQQVWSNLTRIAGRAAGKEGDETWQALLRRVYKTAHNLILAFSAVPIMRESDPRLDFVGKCGLSHVSMGECAALFQTVLTYDDARAGLCRDYGELYSAALQYLEDQIHHARALVPPSLQQFLEEGAQH</sequence>
<comment type="caution">
    <text evidence="1">The sequence shown here is derived from an EMBL/GenBank/DDBJ whole genome shotgun (WGS) entry which is preliminary data.</text>
</comment>
<reference evidence="1" key="1">
    <citation type="submission" date="2019-11" db="EMBL/GenBank/DDBJ databases">
        <title>Leishmania tarentolae CDS.</title>
        <authorList>
            <person name="Goto Y."/>
            <person name="Yamagishi J."/>
        </authorList>
    </citation>
    <scope>NUCLEOTIDE SEQUENCE [LARGE SCALE GENOMIC DNA]</scope>
    <source>
        <strain evidence="1">Parrot Tar II</strain>
    </source>
</reference>
<keyword evidence="2" id="KW-1185">Reference proteome</keyword>
<accession>A0A640KRQ8</accession>
<protein>
    <submittedName>
        <fullName evidence="1">Uncharacterized protein</fullName>
    </submittedName>
</protein>
<dbReference type="EMBL" id="BLBS01000053">
    <property type="protein sequence ID" value="GET92068.1"/>
    <property type="molecule type" value="Genomic_DNA"/>
</dbReference>
<evidence type="ECO:0000313" key="2">
    <source>
        <dbReference type="Proteomes" id="UP000419144"/>
    </source>
</evidence>
<evidence type="ECO:0000313" key="1">
    <source>
        <dbReference type="EMBL" id="GET92068.1"/>
    </source>
</evidence>
<gene>
    <name evidence="1" type="ORF">LtaPh_3333700</name>
</gene>
<name>A0A640KRQ8_LEITA</name>
<dbReference type="OrthoDB" id="263698at2759"/>
<organism evidence="1 2">
    <name type="scientific">Leishmania tarentolae</name>
    <name type="common">Sauroleishmania tarentolae</name>
    <dbReference type="NCBI Taxonomy" id="5689"/>
    <lineage>
        <taxon>Eukaryota</taxon>
        <taxon>Discoba</taxon>
        <taxon>Euglenozoa</taxon>
        <taxon>Kinetoplastea</taxon>
        <taxon>Metakinetoplastina</taxon>
        <taxon>Trypanosomatida</taxon>
        <taxon>Trypanosomatidae</taxon>
        <taxon>Leishmaniinae</taxon>
        <taxon>Leishmania</taxon>
        <taxon>lizard Leishmania</taxon>
    </lineage>
</organism>
<proteinExistence type="predicted"/>
<dbReference type="Proteomes" id="UP000419144">
    <property type="component" value="Unassembled WGS sequence"/>
</dbReference>
<dbReference type="AlphaFoldDB" id="A0A640KRQ8"/>
<dbReference type="VEuPathDB" id="TriTrypDB:LtaPh_3333700"/>